<dbReference type="GO" id="GO:0015288">
    <property type="term" value="F:porin activity"/>
    <property type="evidence" value="ECO:0007669"/>
    <property type="project" value="InterPro"/>
</dbReference>
<comment type="caution">
    <text evidence="3">The sequence shown here is derived from an EMBL/GenBank/DDBJ whole genome shotgun (WGS) entry which is preliminary data.</text>
</comment>
<dbReference type="InterPro" id="IPR033900">
    <property type="entry name" value="Gram_neg_porin_domain"/>
</dbReference>
<keyword evidence="1" id="KW-0732">Signal</keyword>
<evidence type="ECO:0000313" key="4">
    <source>
        <dbReference type="Proteomes" id="UP000054903"/>
    </source>
</evidence>
<gene>
    <name evidence="3" type="ORF">AWB77_01094</name>
</gene>
<feature type="signal peptide" evidence="1">
    <location>
        <begin position="1"/>
        <end position="22"/>
    </location>
</feature>
<dbReference type="AlphaFoldDB" id="A0A157ZU61"/>
<dbReference type="CDD" id="cd00342">
    <property type="entry name" value="gram_neg_porins"/>
    <property type="match status" value="1"/>
</dbReference>
<dbReference type="Pfam" id="PF13609">
    <property type="entry name" value="Porin_4"/>
    <property type="match status" value="1"/>
</dbReference>
<evidence type="ECO:0000259" key="2">
    <source>
        <dbReference type="Pfam" id="PF13609"/>
    </source>
</evidence>
<dbReference type="EMBL" id="FCNX02000002">
    <property type="protein sequence ID" value="SAK49045.1"/>
    <property type="molecule type" value="Genomic_DNA"/>
</dbReference>
<dbReference type="Gene3D" id="2.40.160.10">
    <property type="entry name" value="Porin"/>
    <property type="match status" value="1"/>
</dbReference>
<dbReference type="GO" id="GO:0016020">
    <property type="term" value="C:membrane"/>
    <property type="evidence" value="ECO:0007669"/>
    <property type="project" value="InterPro"/>
</dbReference>
<dbReference type="SUPFAM" id="SSF56935">
    <property type="entry name" value="Porins"/>
    <property type="match status" value="1"/>
</dbReference>
<evidence type="ECO:0000313" key="3">
    <source>
        <dbReference type="EMBL" id="SAK49045.1"/>
    </source>
</evidence>
<dbReference type="InterPro" id="IPR023614">
    <property type="entry name" value="Porin_dom_sf"/>
</dbReference>
<dbReference type="STRING" id="1777138.AWB77_01094"/>
<protein>
    <submittedName>
        <fullName evidence="3">Outer membrane protein (Porin)</fullName>
    </submittedName>
</protein>
<reference evidence="3" key="1">
    <citation type="submission" date="2016-01" db="EMBL/GenBank/DDBJ databases">
        <authorList>
            <person name="Peeters C."/>
        </authorList>
    </citation>
    <scope>NUCLEOTIDE SEQUENCE</scope>
    <source>
        <strain evidence="3">LMG 29320</strain>
    </source>
</reference>
<name>A0A157ZU61_9BURK</name>
<feature type="chain" id="PRO_5007619725" evidence="1">
    <location>
        <begin position="23"/>
        <end position="87"/>
    </location>
</feature>
<sequence>MKRLALPLFASLLAAASSQTFAQSAVTLYGVADEGITYGNNVGGGAQWAAASGTMSGSRFGLRGVEDLGSGLKAVFNLENGYDLSTG</sequence>
<accession>A0A157ZU61</accession>
<organism evidence="3 4">
    <name type="scientific">Caballeronia fortuita</name>
    <dbReference type="NCBI Taxonomy" id="1777138"/>
    <lineage>
        <taxon>Bacteria</taxon>
        <taxon>Pseudomonadati</taxon>
        <taxon>Pseudomonadota</taxon>
        <taxon>Betaproteobacteria</taxon>
        <taxon>Burkholderiales</taxon>
        <taxon>Burkholderiaceae</taxon>
        <taxon>Caballeronia</taxon>
    </lineage>
</organism>
<keyword evidence="4" id="KW-1185">Reference proteome</keyword>
<proteinExistence type="predicted"/>
<feature type="domain" description="Porin" evidence="2">
    <location>
        <begin position="11"/>
        <end position="81"/>
    </location>
</feature>
<evidence type="ECO:0000256" key="1">
    <source>
        <dbReference type="SAM" id="SignalP"/>
    </source>
</evidence>
<dbReference type="Proteomes" id="UP000054903">
    <property type="component" value="Unassembled WGS sequence"/>
</dbReference>